<dbReference type="PANTHER" id="PTHR43229:SF6">
    <property type="entry name" value="ABC-TYPE MULTIDRUG TRANSPORT SYSTEM, PERMEASE COMPONENT"/>
    <property type="match status" value="1"/>
</dbReference>
<dbReference type="InterPro" id="IPR000412">
    <property type="entry name" value="ABC_2_transport"/>
</dbReference>
<name>A0A1M5RD17_9BACT</name>
<dbReference type="InterPro" id="IPR051784">
    <property type="entry name" value="Nod_factor_ABC_transporter"/>
</dbReference>
<feature type="transmembrane region" description="Helical" evidence="5">
    <location>
        <begin position="132"/>
        <end position="153"/>
    </location>
</feature>
<protein>
    <recommendedName>
        <fullName evidence="5">Transport permease protein</fullName>
    </recommendedName>
</protein>
<reference evidence="7 8" key="1">
    <citation type="submission" date="2016-11" db="EMBL/GenBank/DDBJ databases">
        <authorList>
            <person name="Jaros S."/>
            <person name="Januszkiewicz K."/>
            <person name="Wedrychowicz H."/>
        </authorList>
    </citation>
    <scope>NUCLEOTIDE SEQUENCE [LARGE SCALE GENOMIC DNA]</scope>
    <source>
        <strain evidence="7 8">DSM 24574</strain>
    </source>
</reference>
<dbReference type="GO" id="GO:0140359">
    <property type="term" value="F:ABC-type transporter activity"/>
    <property type="evidence" value="ECO:0007669"/>
    <property type="project" value="InterPro"/>
</dbReference>
<sequence>MKEIITLTRKDLQLLFLDKTSIIVTFALPVVLVALIGSVFAGSFPPSSGITSYDYAFSKVMFWGLFGGVASSVASLAIEKHSGTIIRIQLAPVRKFQVLAGKALACISVILISSFVTWTFTSVLFGIKTASLLNMILICFSNAVFFAGLMTFLANFVSTERAAGALSWSVAQLLACFSGIMFPVMIMPSWMKTATNFNPVTWAVKAMEIALWTGGTFHELVLPVSITLGAGLFFFACSVYLFRWTTQNA</sequence>
<keyword evidence="2 5" id="KW-0812">Transmembrane</keyword>
<dbReference type="Pfam" id="PF01061">
    <property type="entry name" value="ABC2_membrane"/>
    <property type="match status" value="1"/>
</dbReference>
<keyword evidence="3 5" id="KW-1133">Transmembrane helix</keyword>
<feature type="transmembrane region" description="Helical" evidence="5">
    <location>
        <begin position="220"/>
        <end position="242"/>
    </location>
</feature>
<evidence type="ECO:0000256" key="5">
    <source>
        <dbReference type="RuleBase" id="RU361157"/>
    </source>
</evidence>
<comment type="subcellular location">
    <subcellularLocation>
        <location evidence="5">Cell membrane</location>
        <topology evidence="5">Multi-pass membrane protein</topology>
    </subcellularLocation>
    <subcellularLocation>
        <location evidence="1">Membrane</location>
        <topology evidence="1">Multi-pass membrane protein</topology>
    </subcellularLocation>
</comment>
<dbReference type="GO" id="GO:0043190">
    <property type="term" value="C:ATP-binding cassette (ABC) transporter complex"/>
    <property type="evidence" value="ECO:0007669"/>
    <property type="project" value="InterPro"/>
</dbReference>
<dbReference type="AlphaFoldDB" id="A0A1M5RD17"/>
<evidence type="ECO:0000256" key="4">
    <source>
        <dbReference type="ARBA" id="ARBA00023136"/>
    </source>
</evidence>
<keyword evidence="8" id="KW-1185">Reference proteome</keyword>
<feature type="transmembrane region" description="Helical" evidence="5">
    <location>
        <begin position="21"/>
        <end position="40"/>
    </location>
</feature>
<feature type="transmembrane region" description="Helical" evidence="5">
    <location>
        <begin position="99"/>
        <end position="120"/>
    </location>
</feature>
<proteinExistence type="inferred from homology"/>
<organism evidence="7 8">
    <name type="scientific">Chryseolinea serpens</name>
    <dbReference type="NCBI Taxonomy" id="947013"/>
    <lineage>
        <taxon>Bacteria</taxon>
        <taxon>Pseudomonadati</taxon>
        <taxon>Bacteroidota</taxon>
        <taxon>Cytophagia</taxon>
        <taxon>Cytophagales</taxon>
        <taxon>Fulvivirgaceae</taxon>
        <taxon>Chryseolinea</taxon>
    </lineage>
</organism>
<dbReference type="Proteomes" id="UP000184212">
    <property type="component" value="Unassembled WGS sequence"/>
</dbReference>
<evidence type="ECO:0000313" key="7">
    <source>
        <dbReference type="EMBL" id="SHH23683.1"/>
    </source>
</evidence>
<feature type="domain" description="ABC transmembrane type-2" evidence="6">
    <location>
        <begin position="20"/>
        <end position="245"/>
    </location>
</feature>
<keyword evidence="5" id="KW-0813">Transport</keyword>
<evidence type="ECO:0000313" key="8">
    <source>
        <dbReference type="Proteomes" id="UP000184212"/>
    </source>
</evidence>
<evidence type="ECO:0000256" key="2">
    <source>
        <dbReference type="ARBA" id="ARBA00022692"/>
    </source>
</evidence>
<comment type="similarity">
    <text evidence="5">Belongs to the ABC-2 integral membrane protein family.</text>
</comment>
<dbReference type="PIRSF" id="PIRSF006648">
    <property type="entry name" value="DrrB"/>
    <property type="match status" value="1"/>
</dbReference>
<dbReference type="STRING" id="947013.SAMN04488109_3302"/>
<keyword evidence="4 5" id="KW-0472">Membrane</keyword>
<feature type="transmembrane region" description="Helical" evidence="5">
    <location>
        <begin position="60"/>
        <end position="78"/>
    </location>
</feature>
<keyword evidence="5" id="KW-1003">Cell membrane</keyword>
<dbReference type="InterPro" id="IPR013525">
    <property type="entry name" value="ABC2_TM"/>
</dbReference>
<accession>A0A1M5RD17</accession>
<feature type="transmembrane region" description="Helical" evidence="5">
    <location>
        <begin position="165"/>
        <end position="186"/>
    </location>
</feature>
<evidence type="ECO:0000259" key="6">
    <source>
        <dbReference type="PROSITE" id="PS51012"/>
    </source>
</evidence>
<evidence type="ECO:0000256" key="3">
    <source>
        <dbReference type="ARBA" id="ARBA00022989"/>
    </source>
</evidence>
<dbReference type="PANTHER" id="PTHR43229">
    <property type="entry name" value="NODULATION PROTEIN J"/>
    <property type="match status" value="1"/>
</dbReference>
<dbReference type="InterPro" id="IPR047817">
    <property type="entry name" value="ABC2_TM_bact-type"/>
</dbReference>
<gene>
    <name evidence="7" type="ORF">SAMN04488109_3302</name>
</gene>
<dbReference type="RefSeq" id="WP_073136074.1">
    <property type="nucleotide sequence ID" value="NZ_FQWQ01000002.1"/>
</dbReference>
<dbReference type="OrthoDB" id="9811522at2"/>
<evidence type="ECO:0000256" key="1">
    <source>
        <dbReference type="ARBA" id="ARBA00004141"/>
    </source>
</evidence>
<dbReference type="PROSITE" id="PS51012">
    <property type="entry name" value="ABC_TM2"/>
    <property type="match status" value="1"/>
</dbReference>
<dbReference type="EMBL" id="FQWQ01000002">
    <property type="protein sequence ID" value="SHH23683.1"/>
    <property type="molecule type" value="Genomic_DNA"/>
</dbReference>